<evidence type="ECO:0000256" key="1">
    <source>
        <dbReference type="ARBA" id="ARBA00023015"/>
    </source>
</evidence>
<dbReference type="Pfam" id="PF00440">
    <property type="entry name" value="TetR_N"/>
    <property type="match status" value="1"/>
</dbReference>
<dbReference type="InterPro" id="IPR009057">
    <property type="entry name" value="Homeodomain-like_sf"/>
</dbReference>
<dbReference type="Proteomes" id="UP000281738">
    <property type="component" value="Unassembled WGS sequence"/>
</dbReference>
<evidence type="ECO:0000256" key="3">
    <source>
        <dbReference type="ARBA" id="ARBA00023163"/>
    </source>
</evidence>
<gene>
    <name evidence="7" type="ORF">EDD33_0982</name>
</gene>
<dbReference type="AlphaFoldDB" id="A0A3N2CRG9"/>
<keyword evidence="1" id="KW-0805">Transcription regulation</keyword>
<dbReference type="PROSITE" id="PS50977">
    <property type="entry name" value="HTH_TETR_2"/>
    <property type="match status" value="1"/>
</dbReference>
<dbReference type="PANTHER" id="PTHR30055">
    <property type="entry name" value="HTH-TYPE TRANSCRIPTIONAL REGULATOR RUTR"/>
    <property type="match status" value="1"/>
</dbReference>
<dbReference type="EMBL" id="RKHO01000001">
    <property type="protein sequence ID" value="ROR90147.1"/>
    <property type="molecule type" value="Genomic_DNA"/>
</dbReference>
<sequence length="206" mass="22027">MHSVTESATSAPPVGTGRAAKREQTLHDIVTAARRLAVEHGIDGFTMDDLAGAAGVSRRTLFNYVPGKDDAVIGAPPVIAAEVFTTFVAGGPHGSLVEDLAEIVVQVLRERPESPEEVALGRAAMQANPRLIAHALDRLQELVESCLGYVEQREGAAYDRQRFDVALTLVVACLHLAMDRFLTGDHGTDLAPLFLATLHTARDLLA</sequence>
<dbReference type="GO" id="GO:0003700">
    <property type="term" value="F:DNA-binding transcription factor activity"/>
    <property type="evidence" value="ECO:0007669"/>
    <property type="project" value="TreeGrafter"/>
</dbReference>
<accession>A0A3N2CRG9</accession>
<dbReference type="InterPro" id="IPR023772">
    <property type="entry name" value="DNA-bd_HTH_TetR-type_CS"/>
</dbReference>
<keyword evidence="3" id="KW-0804">Transcription</keyword>
<feature type="DNA-binding region" description="H-T-H motif" evidence="4">
    <location>
        <begin position="46"/>
        <end position="65"/>
    </location>
</feature>
<dbReference type="PRINTS" id="PR00455">
    <property type="entry name" value="HTHTETR"/>
</dbReference>
<evidence type="ECO:0000256" key="5">
    <source>
        <dbReference type="SAM" id="MobiDB-lite"/>
    </source>
</evidence>
<dbReference type="Gene3D" id="1.10.357.10">
    <property type="entry name" value="Tetracycline Repressor, domain 2"/>
    <property type="match status" value="1"/>
</dbReference>
<dbReference type="PANTHER" id="PTHR30055:SF234">
    <property type="entry name" value="HTH-TYPE TRANSCRIPTIONAL REGULATOR BETI"/>
    <property type="match status" value="1"/>
</dbReference>
<dbReference type="InterPro" id="IPR001647">
    <property type="entry name" value="HTH_TetR"/>
</dbReference>
<name>A0A3N2CRG9_9ACTN</name>
<feature type="region of interest" description="Disordered" evidence="5">
    <location>
        <begin position="1"/>
        <end position="23"/>
    </location>
</feature>
<keyword evidence="8" id="KW-1185">Reference proteome</keyword>
<evidence type="ECO:0000259" key="6">
    <source>
        <dbReference type="PROSITE" id="PS50977"/>
    </source>
</evidence>
<feature type="compositionally biased region" description="Polar residues" evidence="5">
    <location>
        <begin position="1"/>
        <end position="10"/>
    </location>
</feature>
<evidence type="ECO:0000313" key="7">
    <source>
        <dbReference type="EMBL" id="ROR90147.1"/>
    </source>
</evidence>
<dbReference type="GO" id="GO:0000976">
    <property type="term" value="F:transcription cis-regulatory region binding"/>
    <property type="evidence" value="ECO:0007669"/>
    <property type="project" value="TreeGrafter"/>
</dbReference>
<dbReference type="InterPro" id="IPR050109">
    <property type="entry name" value="HTH-type_TetR-like_transc_reg"/>
</dbReference>
<organism evidence="7 8">
    <name type="scientific">Nocardioides aurantiacus</name>
    <dbReference type="NCBI Taxonomy" id="86796"/>
    <lineage>
        <taxon>Bacteria</taxon>
        <taxon>Bacillati</taxon>
        <taxon>Actinomycetota</taxon>
        <taxon>Actinomycetes</taxon>
        <taxon>Propionibacteriales</taxon>
        <taxon>Nocardioidaceae</taxon>
        <taxon>Nocardioides</taxon>
    </lineage>
</organism>
<evidence type="ECO:0000256" key="2">
    <source>
        <dbReference type="ARBA" id="ARBA00023125"/>
    </source>
</evidence>
<dbReference type="SUPFAM" id="SSF46689">
    <property type="entry name" value="Homeodomain-like"/>
    <property type="match status" value="1"/>
</dbReference>
<protein>
    <submittedName>
        <fullName evidence="7">TetR family transcriptional regulator</fullName>
    </submittedName>
</protein>
<comment type="caution">
    <text evidence="7">The sequence shown here is derived from an EMBL/GenBank/DDBJ whole genome shotgun (WGS) entry which is preliminary data.</text>
</comment>
<dbReference type="PROSITE" id="PS01081">
    <property type="entry name" value="HTH_TETR_1"/>
    <property type="match status" value="1"/>
</dbReference>
<evidence type="ECO:0000256" key="4">
    <source>
        <dbReference type="PROSITE-ProRule" id="PRU00335"/>
    </source>
</evidence>
<feature type="domain" description="HTH tetR-type" evidence="6">
    <location>
        <begin position="23"/>
        <end position="83"/>
    </location>
</feature>
<proteinExistence type="predicted"/>
<evidence type="ECO:0000313" key="8">
    <source>
        <dbReference type="Proteomes" id="UP000281738"/>
    </source>
</evidence>
<reference evidence="7 8" key="1">
    <citation type="submission" date="2018-11" db="EMBL/GenBank/DDBJ databases">
        <title>Sequencing the genomes of 1000 actinobacteria strains.</title>
        <authorList>
            <person name="Klenk H.-P."/>
        </authorList>
    </citation>
    <scope>NUCLEOTIDE SEQUENCE [LARGE SCALE GENOMIC DNA]</scope>
    <source>
        <strain evidence="7 8">DSM 12652</strain>
    </source>
</reference>
<keyword evidence="2 4" id="KW-0238">DNA-binding</keyword>